<evidence type="ECO:0000313" key="2">
    <source>
        <dbReference type="EMBL" id="MDG0817614.1"/>
    </source>
</evidence>
<name>A0ABT6DLY7_9BACT</name>
<evidence type="ECO:0008006" key="4">
    <source>
        <dbReference type="Google" id="ProtNLM"/>
    </source>
</evidence>
<protein>
    <recommendedName>
        <fullName evidence="4">Abnormal spindle-like microcephaly-associated protein ASH domain-containing protein</fullName>
    </recommendedName>
</protein>
<proteinExistence type="predicted"/>
<feature type="signal peptide" evidence="1">
    <location>
        <begin position="1"/>
        <end position="22"/>
    </location>
</feature>
<keyword evidence="1" id="KW-0732">Signal</keyword>
<dbReference type="Gene3D" id="2.60.40.10">
    <property type="entry name" value="Immunoglobulins"/>
    <property type="match status" value="1"/>
</dbReference>
<reference evidence="2" key="1">
    <citation type="submission" date="2022-08" db="EMBL/GenBank/DDBJ databases">
        <title>Novel Bdellovibrio Species Isolated from Svalbard: Designation Bdellovibrio svalbardensis.</title>
        <authorList>
            <person name="Mitchell R.J."/>
            <person name="Choi S.Y."/>
        </authorList>
    </citation>
    <scope>NUCLEOTIDE SEQUENCE</scope>
    <source>
        <strain evidence="2">PAP01</strain>
    </source>
</reference>
<dbReference type="InterPro" id="IPR013783">
    <property type="entry name" value="Ig-like_fold"/>
</dbReference>
<dbReference type="RefSeq" id="WP_277579086.1">
    <property type="nucleotide sequence ID" value="NZ_JANRMI010000004.1"/>
</dbReference>
<feature type="chain" id="PRO_5045093571" description="Abnormal spindle-like microcephaly-associated protein ASH domain-containing protein" evidence="1">
    <location>
        <begin position="23"/>
        <end position="132"/>
    </location>
</feature>
<gene>
    <name evidence="2" type="ORF">NWE73_14635</name>
</gene>
<dbReference type="EMBL" id="JANRMI010000004">
    <property type="protein sequence ID" value="MDG0817614.1"/>
    <property type="molecule type" value="Genomic_DNA"/>
</dbReference>
<comment type="caution">
    <text evidence="2">The sequence shown here is derived from an EMBL/GenBank/DDBJ whole genome shotgun (WGS) entry which is preliminary data.</text>
</comment>
<accession>A0ABT6DLY7</accession>
<keyword evidence="3" id="KW-1185">Reference proteome</keyword>
<sequence>MKALAALLMTGALSLFSQSTFAKSDFVLPMDATQGTIDFGELAVGYYDYDDIDVVAGNEDLTLDIALTGSDMFAIAHNCPATLAAGKTCHIFVIFEPTAEGDYTGEVSVNTSKGDYLFHLLGTGYFEEDEKH</sequence>
<organism evidence="2 3">
    <name type="scientific">Bdellovibrio svalbardensis</name>
    <dbReference type="NCBI Taxonomy" id="2972972"/>
    <lineage>
        <taxon>Bacteria</taxon>
        <taxon>Pseudomonadati</taxon>
        <taxon>Bdellovibrionota</taxon>
        <taxon>Bdellovibrionia</taxon>
        <taxon>Bdellovibrionales</taxon>
        <taxon>Pseudobdellovibrionaceae</taxon>
        <taxon>Bdellovibrio</taxon>
    </lineage>
</organism>
<evidence type="ECO:0000256" key="1">
    <source>
        <dbReference type="SAM" id="SignalP"/>
    </source>
</evidence>
<dbReference type="Proteomes" id="UP001152321">
    <property type="component" value="Unassembled WGS sequence"/>
</dbReference>
<evidence type="ECO:0000313" key="3">
    <source>
        <dbReference type="Proteomes" id="UP001152321"/>
    </source>
</evidence>